<dbReference type="AlphaFoldDB" id="A0A2G8KY47"/>
<organism evidence="2 3">
    <name type="scientific">Stichopus japonicus</name>
    <name type="common">Sea cucumber</name>
    <dbReference type="NCBI Taxonomy" id="307972"/>
    <lineage>
        <taxon>Eukaryota</taxon>
        <taxon>Metazoa</taxon>
        <taxon>Echinodermata</taxon>
        <taxon>Eleutherozoa</taxon>
        <taxon>Echinozoa</taxon>
        <taxon>Holothuroidea</taxon>
        <taxon>Aspidochirotacea</taxon>
        <taxon>Aspidochirotida</taxon>
        <taxon>Stichopodidae</taxon>
        <taxon>Apostichopus</taxon>
    </lineage>
</organism>
<comment type="caution">
    <text evidence="2">The sequence shown here is derived from an EMBL/GenBank/DDBJ whole genome shotgun (WGS) entry which is preliminary data.</text>
</comment>
<reference evidence="2 3" key="1">
    <citation type="journal article" date="2017" name="PLoS Biol.">
        <title>The sea cucumber genome provides insights into morphological evolution and visceral regeneration.</title>
        <authorList>
            <person name="Zhang X."/>
            <person name="Sun L."/>
            <person name="Yuan J."/>
            <person name="Sun Y."/>
            <person name="Gao Y."/>
            <person name="Zhang L."/>
            <person name="Li S."/>
            <person name="Dai H."/>
            <person name="Hamel J.F."/>
            <person name="Liu C."/>
            <person name="Yu Y."/>
            <person name="Liu S."/>
            <person name="Lin W."/>
            <person name="Guo K."/>
            <person name="Jin S."/>
            <person name="Xu P."/>
            <person name="Storey K.B."/>
            <person name="Huan P."/>
            <person name="Zhang T."/>
            <person name="Zhou Y."/>
            <person name="Zhang J."/>
            <person name="Lin C."/>
            <person name="Li X."/>
            <person name="Xing L."/>
            <person name="Huo D."/>
            <person name="Sun M."/>
            <person name="Wang L."/>
            <person name="Mercier A."/>
            <person name="Li F."/>
            <person name="Yang H."/>
            <person name="Xiang J."/>
        </authorList>
    </citation>
    <scope>NUCLEOTIDE SEQUENCE [LARGE SCALE GENOMIC DNA]</scope>
    <source>
        <strain evidence="2">Shaxun</strain>
        <tissue evidence="2">Muscle</tissue>
    </source>
</reference>
<protein>
    <submittedName>
        <fullName evidence="2">Uncharacterized protein</fullName>
    </submittedName>
</protein>
<evidence type="ECO:0000313" key="2">
    <source>
        <dbReference type="EMBL" id="PIK52830.1"/>
    </source>
</evidence>
<feature type="compositionally biased region" description="Basic and acidic residues" evidence="1">
    <location>
        <begin position="1"/>
        <end position="13"/>
    </location>
</feature>
<keyword evidence="3" id="KW-1185">Reference proteome</keyword>
<dbReference type="EMBL" id="MRZV01000312">
    <property type="protein sequence ID" value="PIK52830.1"/>
    <property type="molecule type" value="Genomic_DNA"/>
</dbReference>
<accession>A0A2G8KY47</accession>
<proteinExistence type="predicted"/>
<evidence type="ECO:0000313" key="3">
    <source>
        <dbReference type="Proteomes" id="UP000230750"/>
    </source>
</evidence>
<feature type="region of interest" description="Disordered" evidence="1">
    <location>
        <begin position="1"/>
        <end position="31"/>
    </location>
</feature>
<evidence type="ECO:0000256" key="1">
    <source>
        <dbReference type="SAM" id="MobiDB-lite"/>
    </source>
</evidence>
<dbReference type="Proteomes" id="UP000230750">
    <property type="component" value="Unassembled WGS sequence"/>
</dbReference>
<feature type="compositionally biased region" description="Basic residues" evidence="1">
    <location>
        <begin position="14"/>
        <end position="31"/>
    </location>
</feature>
<name>A0A2G8KY47_STIJA</name>
<sequence length="203" mass="22109">MARVSCDRAEGRVAGRRPKAGRPARFTHRDHRSRSKFRDLVGVVGRGSRVDPILEKAFNICRMCINVMVGPCKIYPGATRHSSENTGCSQVRRSIVWSMARVSCDGEAEYLADGDGRPPDGETVRYRAFITGPVRACCRCCDHVLHSALCTGFFIQATNALSRRAIALLYNSGRAVASASLASRTAVSKADHCAPSKRPSRLG</sequence>
<gene>
    <name evidence="2" type="ORF">BSL78_10263</name>
</gene>